<comment type="function">
    <text evidence="4">Necessary for efficient RNA polymerase transcription elongation past template-encoded arresting sites. The arresting sites in DNA have the property of trapping a certain fraction of elongating RNA polymerases that pass through, resulting in locked ternary complexes. Cleavage of the nascent transcript by cleavage factors such as GreA or GreB allows the resumption of elongation from the new 3'terminus. GreB releases sequences of up to 9 nucleotides in length.</text>
</comment>
<dbReference type="InterPro" id="IPR028624">
    <property type="entry name" value="Tscrpt_elong_fac_GreA/B"/>
</dbReference>
<dbReference type="InterPro" id="IPR001437">
    <property type="entry name" value="Tscrpt_elong_fac_GreA/B_C"/>
</dbReference>
<keyword evidence="8" id="KW-0648">Protein biosynthesis</keyword>
<feature type="domain" description="Transcription elongation factor GreA/GreB C-terminal" evidence="6">
    <location>
        <begin position="109"/>
        <end position="182"/>
    </location>
</feature>
<dbReference type="InterPro" id="IPR018151">
    <property type="entry name" value="TF_GreA/GreB_CS"/>
</dbReference>
<dbReference type="HAMAP" id="MF_00105">
    <property type="entry name" value="GreA_GreB"/>
    <property type="match status" value="1"/>
</dbReference>
<dbReference type="Gene3D" id="1.10.287.180">
    <property type="entry name" value="Transcription elongation factor, GreA/GreB, N-terminal domain"/>
    <property type="match status" value="1"/>
</dbReference>
<dbReference type="NCBIfam" id="TIGR01461">
    <property type="entry name" value="greB"/>
    <property type="match status" value="1"/>
</dbReference>
<dbReference type="GO" id="GO:0032784">
    <property type="term" value="P:regulation of DNA-templated transcription elongation"/>
    <property type="evidence" value="ECO:0007669"/>
    <property type="project" value="UniProtKB-UniRule"/>
</dbReference>
<reference evidence="8 9" key="1">
    <citation type="submission" date="2020-04" db="EMBL/GenBank/DDBJ databases">
        <authorList>
            <person name="De Canck E."/>
        </authorList>
    </citation>
    <scope>NUCLEOTIDE SEQUENCE [LARGE SCALE GENOMIC DNA]</scope>
    <source>
        <strain evidence="8 9">LMG 28138</strain>
    </source>
</reference>
<protein>
    <recommendedName>
        <fullName evidence="4">Transcription elongation factor GreB</fullName>
    </recommendedName>
    <alternativeName>
        <fullName evidence="4">Transcript cleavage factor GreB</fullName>
    </alternativeName>
</protein>
<dbReference type="PROSITE" id="PS00830">
    <property type="entry name" value="GREAB_2"/>
    <property type="match status" value="1"/>
</dbReference>
<dbReference type="GO" id="GO:0003746">
    <property type="term" value="F:translation elongation factor activity"/>
    <property type="evidence" value="ECO:0007669"/>
    <property type="project" value="UniProtKB-KW"/>
</dbReference>
<dbReference type="Pfam" id="PF03449">
    <property type="entry name" value="GreA_GreB_N"/>
    <property type="match status" value="1"/>
</dbReference>
<dbReference type="SUPFAM" id="SSF54534">
    <property type="entry name" value="FKBP-like"/>
    <property type="match status" value="1"/>
</dbReference>
<dbReference type="Gene3D" id="3.10.50.30">
    <property type="entry name" value="Transcription elongation factor, GreA/GreB, C-terminal domain"/>
    <property type="match status" value="1"/>
</dbReference>
<keyword evidence="9" id="KW-1185">Reference proteome</keyword>
<dbReference type="RefSeq" id="WP_175102599.1">
    <property type="nucleotide sequence ID" value="NZ_CADIKM010000001.1"/>
</dbReference>
<proteinExistence type="inferred from homology"/>
<dbReference type="InterPro" id="IPR036805">
    <property type="entry name" value="Tscrpt_elong_fac_GreA/B_N_sf"/>
</dbReference>
<dbReference type="PANTHER" id="PTHR30437">
    <property type="entry name" value="TRANSCRIPTION ELONGATION FACTOR GREA"/>
    <property type="match status" value="1"/>
</dbReference>
<dbReference type="NCBIfam" id="NF002506">
    <property type="entry name" value="PRK01885.1"/>
    <property type="match status" value="1"/>
</dbReference>
<dbReference type="EMBL" id="CADIKM010000001">
    <property type="protein sequence ID" value="CAB3775773.1"/>
    <property type="molecule type" value="Genomic_DNA"/>
</dbReference>
<feature type="region of interest" description="Disordered" evidence="5">
    <location>
        <begin position="1"/>
        <end position="32"/>
    </location>
</feature>
<dbReference type="Pfam" id="PF01272">
    <property type="entry name" value="GreA_GreB"/>
    <property type="match status" value="1"/>
</dbReference>
<dbReference type="InterPro" id="IPR036953">
    <property type="entry name" value="GreA/GreB_C_sf"/>
</dbReference>
<comment type="similarity">
    <text evidence="4">Belongs to the GreA/GreB family. GreB subfamily.</text>
</comment>
<accession>A0A6S7CAU4</accession>
<sequence>MNKAFIKESSETDDDDLEGAAPPIPPGAKNYITPEGYQRLKDELLHLIDVERPEVVRLVSWAASNGDRSENGDYIYGKRKLREIDRRLRFLTKRLDIAEVVDASKQENRDQVFFGATVDYATKDGTEHRLEIVGIDEVDLDRGRVSWISPIARALVKARIGDVVPLQTPAGTEQIEILDVHYPSPGGAD</sequence>
<dbReference type="InterPro" id="IPR023459">
    <property type="entry name" value="Tscrpt_elong_fac_GreA/B_fam"/>
</dbReference>
<dbReference type="InterPro" id="IPR022691">
    <property type="entry name" value="Tscrpt_elong_fac_GreA/B_N"/>
</dbReference>
<dbReference type="FunFam" id="1.10.287.180:FF:000001">
    <property type="entry name" value="Transcription elongation factor GreA"/>
    <property type="match status" value="1"/>
</dbReference>
<evidence type="ECO:0000256" key="2">
    <source>
        <dbReference type="ARBA" id="ARBA00023125"/>
    </source>
</evidence>
<dbReference type="InterPro" id="IPR006358">
    <property type="entry name" value="Tscrpt_elong_fac_GreB"/>
</dbReference>
<dbReference type="Proteomes" id="UP000494115">
    <property type="component" value="Unassembled WGS sequence"/>
</dbReference>
<dbReference type="GO" id="GO:0006354">
    <property type="term" value="P:DNA-templated transcription elongation"/>
    <property type="evidence" value="ECO:0007669"/>
    <property type="project" value="TreeGrafter"/>
</dbReference>
<keyword evidence="1 4" id="KW-0805">Transcription regulation</keyword>
<dbReference type="SUPFAM" id="SSF46557">
    <property type="entry name" value="GreA transcript cleavage protein, N-terminal domain"/>
    <property type="match status" value="1"/>
</dbReference>
<dbReference type="PROSITE" id="PS00829">
    <property type="entry name" value="GREAB_1"/>
    <property type="match status" value="1"/>
</dbReference>
<keyword evidence="2 4" id="KW-0238">DNA-binding</keyword>
<feature type="compositionally biased region" description="Basic and acidic residues" evidence="5">
    <location>
        <begin position="1"/>
        <end position="10"/>
    </location>
</feature>
<organism evidence="8 9">
    <name type="scientific">Pararobbsia alpina</name>
    <dbReference type="NCBI Taxonomy" id="621374"/>
    <lineage>
        <taxon>Bacteria</taxon>
        <taxon>Pseudomonadati</taxon>
        <taxon>Pseudomonadota</taxon>
        <taxon>Betaproteobacteria</taxon>
        <taxon>Burkholderiales</taxon>
        <taxon>Burkholderiaceae</taxon>
        <taxon>Pararobbsia</taxon>
    </lineage>
</organism>
<keyword evidence="8" id="KW-0251">Elongation factor</keyword>
<name>A0A6S7CAU4_9BURK</name>
<evidence type="ECO:0000256" key="5">
    <source>
        <dbReference type="SAM" id="MobiDB-lite"/>
    </source>
</evidence>
<dbReference type="GO" id="GO:0003677">
    <property type="term" value="F:DNA binding"/>
    <property type="evidence" value="ECO:0007669"/>
    <property type="project" value="UniProtKB-UniRule"/>
</dbReference>
<keyword evidence="3 4" id="KW-0804">Transcription</keyword>
<evidence type="ECO:0000313" key="9">
    <source>
        <dbReference type="Proteomes" id="UP000494115"/>
    </source>
</evidence>
<dbReference type="PIRSF" id="PIRSF006092">
    <property type="entry name" value="GreA_GreB"/>
    <property type="match status" value="1"/>
</dbReference>
<evidence type="ECO:0000256" key="3">
    <source>
        <dbReference type="ARBA" id="ARBA00023163"/>
    </source>
</evidence>
<evidence type="ECO:0000259" key="7">
    <source>
        <dbReference type="Pfam" id="PF03449"/>
    </source>
</evidence>
<dbReference type="GO" id="GO:0070063">
    <property type="term" value="F:RNA polymerase binding"/>
    <property type="evidence" value="ECO:0007669"/>
    <property type="project" value="InterPro"/>
</dbReference>
<gene>
    <name evidence="4 8" type="primary">greB</name>
    <name evidence="8" type="ORF">LMG28138_00012</name>
</gene>
<dbReference type="PANTHER" id="PTHR30437:SF6">
    <property type="entry name" value="TRANSCRIPTION ELONGATION FACTOR GREB"/>
    <property type="match status" value="1"/>
</dbReference>
<dbReference type="FunFam" id="3.10.50.30:FF:000001">
    <property type="entry name" value="Transcription elongation factor GreA"/>
    <property type="match status" value="1"/>
</dbReference>
<evidence type="ECO:0000259" key="6">
    <source>
        <dbReference type="Pfam" id="PF01272"/>
    </source>
</evidence>
<dbReference type="HAMAP" id="MF_00930">
    <property type="entry name" value="GreB"/>
    <property type="match status" value="1"/>
</dbReference>
<feature type="domain" description="Transcription elongation factor GreA/GreB N-terminal" evidence="7">
    <location>
        <begin position="30"/>
        <end position="100"/>
    </location>
</feature>
<evidence type="ECO:0000313" key="8">
    <source>
        <dbReference type="EMBL" id="CAB3775773.1"/>
    </source>
</evidence>
<evidence type="ECO:0000256" key="1">
    <source>
        <dbReference type="ARBA" id="ARBA00023015"/>
    </source>
</evidence>
<evidence type="ECO:0000256" key="4">
    <source>
        <dbReference type="HAMAP-Rule" id="MF_00930"/>
    </source>
</evidence>
<dbReference type="AlphaFoldDB" id="A0A6S7CAU4"/>